<protein>
    <submittedName>
        <fullName evidence="6">28S ribosomal protein S7, mitochondrial isoform X1</fullName>
    </submittedName>
</protein>
<comment type="similarity">
    <text evidence="1">Belongs to the universal ribosomal protein uS7 family.</text>
</comment>
<dbReference type="RefSeq" id="XP_013408596.1">
    <property type="nucleotide sequence ID" value="XM_013553142.1"/>
</dbReference>
<dbReference type="OMA" id="HELHKQC"/>
<dbReference type="FunCoup" id="A0A1S3JEM1">
    <property type="interactions" value="664"/>
</dbReference>
<evidence type="ECO:0000256" key="2">
    <source>
        <dbReference type="ARBA" id="ARBA00022980"/>
    </source>
</evidence>
<proteinExistence type="inferred from homology"/>
<name>A0A1S3JEM1_LINAN</name>
<evidence type="ECO:0000259" key="4">
    <source>
        <dbReference type="Pfam" id="PF00177"/>
    </source>
</evidence>
<keyword evidence="2 6" id="KW-0689">Ribosomal protein</keyword>
<dbReference type="GO" id="GO:0006412">
    <property type="term" value="P:translation"/>
    <property type="evidence" value="ECO:0007669"/>
    <property type="project" value="InterPro"/>
</dbReference>
<gene>
    <name evidence="6" type="primary">LOC106172432</name>
</gene>
<sequence>MAAIRSLSHLLRQGLHLNAATLIPKTAPICQTRCMAQKGMTKPHPTLDLDALETTVTDMQSGKYKRKTVRYAESDQSTVLTHDQIVRKFIVLIMKGGNKDTARRIMDKTMEEIKRRQVREFHRATESQKLQIITDPRKIFNQAVNNLKPVLLVTSVKRGGIAYQVPVPCPEKRQLFEAMKIIKAALAEKTNSRIPFHEKLATIIMDAAEFKGKAMDRKIEILKNCERNRAYAHFK</sequence>
<evidence type="ECO:0000313" key="6">
    <source>
        <dbReference type="RefSeq" id="XP_013408596.1"/>
    </source>
</evidence>
<reference evidence="6" key="1">
    <citation type="submission" date="2025-08" db="UniProtKB">
        <authorList>
            <consortium name="RefSeq"/>
        </authorList>
    </citation>
    <scope>IDENTIFICATION</scope>
    <source>
        <tissue evidence="6">Gonads</tissue>
    </source>
</reference>
<dbReference type="AlphaFoldDB" id="A0A1S3JEM1"/>
<dbReference type="GO" id="GO:1990904">
    <property type="term" value="C:ribonucleoprotein complex"/>
    <property type="evidence" value="ECO:0007669"/>
    <property type="project" value="UniProtKB-KW"/>
</dbReference>
<evidence type="ECO:0000256" key="1">
    <source>
        <dbReference type="ARBA" id="ARBA00007151"/>
    </source>
</evidence>
<dbReference type="OrthoDB" id="9972728at2759"/>
<dbReference type="InterPro" id="IPR023798">
    <property type="entry name" value="Ribosomal_uS7_dom"/>
</dbReference>
<dbReference type="GeneID" id="106172432"/>
<dbReference type="GO" id="GO:0005840">
    <property type="term" value="C:ribosome"/>
    <property type="evidence" value="ECO:0007669"/>
    <property type="project" value="UniProtKB-KW"/>
</dbReference>
<dbReference type="KEGG" id="lak:106172432"/>
<dbReference type="Gene3D" id="1.10.455.10">
    <property type="entry name" value="Ribosomal protein S7 domain"/>
    <property type="match status" value="1"/>
</dbReference>
<evidence type="ECO:0000256" key="3">
    <source>
        <dbReference type="ARBA" id="ARBA00023274"/>
    </source>
</evidence>
<dbReference type="InterPro" id="IPR000235">
    <property type="entry name" value="Ribosomal_uS7"/>
</dbReference>
<dbReference type="Pfam" id="PF00177">
    <property type="entry name" value="Ribosomal_S7"/>
    <property type="match status" value="1"/>
</dbReference>
<dbReference type="SUPFAM" id="SSF47973">
    <property type="entry name" value="Ribosomal protein S7"/>
    <property type="match status" value="1"/>
</dbReference>
<keyword evidence="3" id="KW-0687">Ribonucleoprotein</keyword>
<dbReference type="Proteomes" id="UP000085678">
    <property type="component" value="Unplaced"/>
</dbReference>
<organism evidence="5 6">
    <name type="scientific">Lingula anatina</name>
    <name type="common">Brachiopod</name>
    <name type="synonym">Lingula unguis</name>
    <dbReference type="NCBI Taxonomy" id="7574"/>
    <lineage>
        <taxon>Eukaryota</taxon>
        <taxon>Metazoa</taxon>
        <taxon>Spiralia</taxon>
        <taxon>Lophotrochozoa</taxon>
        <taxon>Brachiopoda</taxon>
        <taxon>Linguliformea</taxon>
        <taxon>Lingulata</taxon>
        <taxon>Lingulida</taxon>
        <taxon>Linguloidea</taxon>
        <taxon>Lingulidae</taxon>
        <taxon>Lingula</taxon>
    </lineage>
</organism>
<accession>A0A1S3JEM1</accession>
<feature type="domain" description="Small ribosomal subunit protein uS7" evidence="4">
    <location>
        <begin position="78"/>
        <end position="229"/>
    </location>
</feature>
<evidence type="ECO:0000313" key="5">
    <source>
        <dbReference type="Proteomes" id="UP000085678"/>
    </source>
</evidence>
<keyword evidence="5" id="KW-1185">Reference proteome</keyword>
<dbReference type="PANTHER" id="PTHR11205">
    <property type="entry name" value="RIBOSOMAL PROTEIN S7"/>
    <property type="match status" value="1"/>
</dbReference>
<dbReference type="InParanoid" id="A0A1S3JEM1"/>
<dbReference type="STRING" id="7574.A0A1S3JEM1"/>
<dbReference type="InterPro" id="IPR036823">
    <property type="entry name" value="Ribosomal_uS7_dom_sf"/>
</dbReference>